<reference evidence="1 2" key="1">
    <citation type="journal article" date="2021" name="Nat. Commun.">
        <title>Genetic determinants of endophytism in the Arabidopsis root mycobiome.</title>
        <authorList>
            <person name="Mesny F."/>
            <person name="Miyauchi S."/>
            <person name="Thiergart T."/>
            <person name="Pickel B."/>
            <person name="Atanasova L."/>
            <person name="Karlsson M."/>
            <person name="Huettel B."/>
            <person name="Barry K.W."/>
            <person name="Haridas S."/>
            <person name="Chen C."/>
            <person name="Bauer D."/>
            <person name="Andreopoulos W."/>
            <person name="Pangilinan J."/>
            <person name="LaButti K."/>
            <person name="Riley R."/>
            <person name="Lipzen A."/>
            <person name="Clum A."/>
            <person name="Drula E."/>
            <person name="Henrissat B."/>
            <person name="Kohler A."/>
            <person name="Grigoriev I.V."/>
            <person name="Martin F.M."/>
            <person name="Hacquard S."/>
        </authorList>
    </citation>
    <scope>NUCLEOTIDE SEQUENCE [LARGE SCALE GENOMIC DNA]</scope>
    <source>
        <strain evidence="1 2">MPI-SDFR-AT-0079</strain>
    </source>
</reference>
<proteinExistence type="predicted"/>
<dbReference type="Proteomes" id="UP000724584">
    <property type="component" value="Unassembled WGS sequence"/>
</dbReference>
<sequence>MSWWIESNPRDFTLGAAPIELSNGDPESNSSTRPLRPVLTTIVALEDPDQSSMELPERGTPSATATSQAYRGYDARIQVPTTRLTRHQLAYLFLHQALPSMFIAGLLNLLVGYGIYATPRLPPGPPPSGSIPPFLFHPPLSLLTDAAFTTIIQCVITWLCLVVLVNGALSRGLVAPHAPRWVREPRWGGMRWFCMLDHYNRVRGSSWSSGRWCAAAACRGSGKGGRVGRWVGFWLGAVGRGLLVAVGAFAVMVGPMIGICAAVGTRYEGDWVFLGRWDGVVFKAVYGGVLGLVLSPALAWMWMLRAGWIVNRHAVV</sequence>
<evidence type="ECO:0000313" key="2">
    <source>
        <dbReference type="Proteomes" id="UP000724584"/>
    </source>
</evidence>
<gene>
    <name evidence="1" type="ORF">F5144DRAFT_626764</name>
</gene>
<accession>A0ACB7PG77</accession>
<dbReference type="EMBL" id="JAGIZQ010000002">
    <property type="protein sequence ID" value="KAH6640618.1"/>
    <property type="molecule type" value="Genomic_DNA"/>
</dbReference>
<comment type="caution">
    <text evidence="1">The sequence shown here is derived from an EMBL/GenBank/DDBJ whole genome shotgun (WGS) entry which is preliminary data.</text>
</comment>
<evidence type="ECO:0000313" key="1">
    <source>
        <dbReference type="EMBL" id="KAH6640618.1"/>
    </source>
</evidence>
<name>A0ACB7PG77_9PEZI</name>
<keyword evidence="2" id="KW-1185">Reference proteome</keyword>
<protein>
    <submittedName>
        <fullName evidence="1">Uncharacterized protein</fullName>
    </submittedName>
</protein>
<organism evidence="1 2">
    <name type="scientific">Chaetomium tenue</name>
    <dbReference type="NCBI Taxonomy" id="1854479"/>
    <lineage>
        <taxon>Eukaryota</taxon>
        <taxon>Fungi</taxon>
        <taxon>Dikarya</taxon>
        <taxon>Ascomycota</taxon>
        <taxon>Pezizomycotina</taxon>
        <taxon>Sordariomycetes</taxon>
        <taxon>Sordariomycetidae</taxon>
        <taxon>Sordariales</taxon>
        <taxon>Chaetomiaceae</taxon>
        <taxon>Chaetomium</taxon>
    </lineage>
</organism>